<comment type="caution">
    <text evidence="2">The sequence shown here is derived from an EMBL/GenBank/DDBJ whole genome shotgun (WGS) entry which is preliminary data.</text>
</comment>
<proteinExistence type="predicted"/>
<feature type="transmembrane region" description="Helical" evidence="1">
    <location>
        <begin position="12"/>
        <end position="32"/>
    </location>
</feature>
<keyword evidence="1" id="KW-0812">Transmembrane</keyword>
<evidence type="ECO:0000313" key="3">
    <source>
        <dbReference type="EMBL" id="KGA28641.1"/>
    </source>
</evidence>
<gene>
    <name evidence="2" type="ORF">JV38_07775</name>
    <name evidence="3" type="ORF">KU73_11495</name>
</gene>
<name>A0AAW3EJ73_9GAMM</name>
<dbReference type="EMBL" id="JQOH01000004">
    <property type="protein sequence ID" value="KGA28641.1"/>
    <property type="molecule type" value="Genomic_DNA"/>
</dbReference>
<dbReference type="Proteomes" id="UP000029257">
    <property type="component" value="Unassembled WGS sequence"/>
</dbReference>
<protein>
    <recommendedName>
        <fullName evidence="6">DUF2523 domain-containing protein</fullName>
    </recommendedName>
</protein>
<keyword evidence="1" id="KW-0472">Membrane</keyword>
<dbReference type="Proteomes" id="UP000029436">
    <property type="component" value="Unassembled WGS sequence"/>
</dbReference>
<evidence type="ECO:0000313" key="5">
    <source>
        <dbReference type="Proteomes" id="UP000029436"/>
    </source>
</evidence>
<keyword evidence="5" id="KW-1185">Reference proteome</keyword>
<dbReference type="EMBL" id="JQHP01000003">
    <property type="protein sequence ID" value="KFX08614.1"/>
    <property type="molecule type" value="Genomic_DNA"/>
</dbReference>
<sequence>MKLTNNMKLFIRWLLILLVFGIYFGKILLITLDFGITKKYQEAPYGNSISVETCRAIAKLYEGYFDQLLTVSFTGALIAMVLILIIFKKVR</sequence>
<accession>A0AAW3EJ73</accession>
<evidence type="ECO:0000313" key="2">
    <source>
        <dbReference type="EMBL" id="KFX08614.1"/>
    </source>
</evidence>
<reference evidence="4 5" key="1">
    <citation type="submission" date="2014-08" db="EMBL/GenBank/DDBJ databases">
        <title>Genome sequences of NCPPB Pectobacterium isolates.</title>
        <authorList>
            <person name="Glover R.H."/>
            <person name="Sapp M."/>
            <person name="Elphinstone J."/>
        </authorList>
    </citation>
    <scope>NUCLEOTIDE SEQUENCE [LARGE SCALE GENOMIC DNA]</scope>
    <source>
        <strain evidence="2 4">NCPPB 3701</strain>
        <strain evidence="3 5">NCPPB3702</strain>
    </source>
</reference>
<keyword evidence="1" id="KW-1133">Transmembrane helix</keyword>
<dbReference type="AlphaFoldDB" id="A0AAW3EJ73"/>
<evidence type="ECO:0000313" key="4">
    <source>
        <dbReference type="Proteomes" id="UP000029257"/>
    </source>
</evidence>
<dbReference type="RefSeq" id="WP_005971804.1">
    <property type="nucleotide sequence ID" value="NZ_JQHP01000003.1"/>
</dbReference>
<feature type="transmembrane region" description="Helical" evidence="1">
    <location>
        <begin position="68"/>
        <end position="87"/>
    </location>
</feature>
<organism evidence="2 4">
    <name type="scientific">Pectobacterium wasabiae</name>
    <dbReference type="NCBI Taxonomy" id="55208"/>
    <lineage>
        <taxon>Bacteria</taxon>
        <taxon>Pseudomonadati</taxon>
        <taxon>Pseudomonadota</taxon>
        <taxon>Gammaproteobacteria</taxon>
        <taxon>Enterobacterales</taxon>
        <taxon>Pectobacteriaceae</taxon>
        <taxon>Pectobacterium</taxon>
    </lineage>
</organism>
<evidence type="ECO:0008006" key="6">
    <source>
        <dbReference type="Google" id="ProtNLM"/>
    </source>
</evidence>
<evidence type="ECO:0000256" key="1">
    <source>
        <dbReference type="SAM" id="Phobius"/>
    </source>
</evidence>